<keyword evidence="4" id="KW-0418">Kinase</keyword>
<dbReference type="InterPro" id="IPR004358">
    <property type="entry name" value="Sig_transdc_His_kin-like_C"/>
</dbReference>
<dbReference type="CDD" id="cd00075">
    <property type="entry name" value="HATPase"/>
    <property type="match status" value="1"/>
</dbReference>
<dbReference type="SUPFAM" id="SSF55874">
    <property type="entry name" value="ATPase domain of HSP90 chaperone/DNA topoisomerase II/histidine kinase"/>
    <property type="match status" value="1"/>
</dbReference>
<dbReference type="EMBL" id="DF820458">
    <property type="protein sequence ID" value="GAK52552.1"/>
    <property type="molecule type" value="Genomic_DNA"/>
</dbReference>
<dbReference type="PROSITE" id="PS50109">
    <property type="entry name" value="HIS_KIN"/>
    <property type="match status" value="1"/>
</dbReference>
<organism evidence="4">
    <name type="scientific">Candidatus Moduliflexus flocculans</name>
    <dbReference type="NCBI Taxonomy" id="1499966"/>
    <lineage>
        <taxon>Bacteria</taxon>
        <taxon>Candidatus Moduliflexota</taxon>
        <taxon>Candidatus Moduliflexia</taxon>
        <taxon>Candidatus Moduliflexales</taxon>
        <taxon>Candidatus Moduliflexaceae</taxon>
    </lineage>
</organism>
<keyword evidence="4" id="KW-0808">Transferase</keyword>
<dbReference type="InterPro" id="IPR005467">
    <property type="entry name" value="His_kinase_dom"/>
</dbReference>
<dbReference type="PANTHER" id="PTHR43065">
    <property type="entry name" value="SENSOR HISTIDINE KINASE"/>
    <property type="match status" value="1"/>
</dbReference>
<dbReference type="Gene3D" id="3.30.565.10">
    <property type="entry name" value="Histidine kinase-like ATPase, C-terminal domain"/>
    <property type="match status" value="1"/>
</dbReference>
<dbReference type="Gene3D" id="1.10.287.130">
    <property type="match status" value="1"/>
</dbReference>
<dbReference type="Proteomes" id="UP000030700">
    <property type="component" value="Unassembled WGS sequence"/>
</dbReference>
<proteinExistence type="predicted"/>
<sequence>METLHQPLMQLAQSEKMAVLGGLVAGMTHEMSSPLGIAVMAVSHLEAITQKIQHEFLTSQLSRTSLEKFLKNTSESIAIIQKNLDRTADLLKSFKQMAIDRASERKHEFNLLQYIDDILLSLKPKLKPTAHTVVVDCPKDLRIHSYPGIFSQIFTNLIMNSLTHGFETIPNGQIRINIVQDNDTLRVIYQDNGKGIPEEHLEKLFHLFFTTRYGQGGSGLGLNIIYNLVTQKLGGKIMCESTVGQGTTFTIHIPSAMVQLPD</sequence>
<evidence type="ECO:0000256" key="2">
    <source>
        <dbReference type="ARBA" id="ARBA00012438"/>
    </source>
</evidence>
<feature type="domain" description="Histidine kinase" evidence="3">
    <location>
        <begin position="26"/>
        <end position="257"/>
    </location>
</feature>
<evidence type="ECO:0000313" key="4">
    <source>
        <dbReference type="EMBL" id="GAK52552.1"/>
    </source>
</evidence>
<evidence type="ECO:0000259" key="3">
    <source>
        <dbReference type="PROSITE" id="PS50109"/>
    </source>
</evidence>
<protein>
    <recommendedName>
        <fullName evidence="2">histidine kinase</fullName>
        <ecNumber evidence="2">2.7.13.3</ecNumber>
    </recommendedName>
</protein>
<dbReference type="EC" id="2.7.13.3" evidence="2"/>
<dbReference type="Pfam" id="PF02518">
    <property type="entry name" value="HATPase_c"/>
    <property type="match status" value="1"/>
</dbReference>
<dbReference type="STRING" id="1499966.U14_03804"/>
<evidence type="ECO:0000256" key="1">
    <source>
        <dbReference type="ARBA" id="ARBA00000085"/>
    </source>
</evidence>
<evidence type="ECO:0000313" key="5">
    <source>
        <dbReference type="Proteomes" id="UP000030700"/>
    </source>
</evidence>
<comment type="catalytic activity">
    <reaction evidence="1">
        <text>ATP + protein L-histidine = ADP + protein N-phospho-L-histidine.</text>
        <dbReference type="EC" id="2.7.13.3"/>
    </reaction>
</comment>
<dbReference type="GO" id="GO:0004673">
    <property type="term" value="F:protein histidine kinase activity"/>
    <property type="evidence" value="ECO:0007669"/>
    <property type="project" value="UniProtKB-EC"/>
</dbReference>
<name>A0A081BQ86_9BACT</name>
<reference evidence="4" key="1">
    <citation type="journal article" date="2015" name="PeerJ">
        <title>First genomic representation of candidate bacterial phylum KSB3 points to enhanced environmental sensing as a trigger of wastewater bulking.</title>
        <authorList>
            <person name="Sekiguchi Y."/>
            <person name="Ohashi A."/>
            <person name="Parks D.H."/>
            <person name="Yamauchi T."/>
            <person name="Tyson G.W."/>
            <person name="Hugenholtz P."/>
        </authorList>
    </citation>
    <scope>NUCLEOTIDE SEQUENCE [LARGE SCALE GENOMIC DNA]</scope>
</reference>
<dbReference type="InterPro" id="IPR036890">
    <property type="entry name" value="HATPase_C_sf"/>
</dbReference>
<dbReference type="SMART" id="SM00387">
    <property type="entry name" value="HATPase_c"/>
    <property type="match status" value="1"/>
</dbReference>
<keyword evidence="5" id="KW-1185">Reference proteome</keyword>
<dbReference type="PANTHER" id="PTHR43065:SF47">
    <property type="match status" value="1"/>
</dbReference>
<gene>
    <name evidence="4" type="ORF">U14_03804</name>
</gene>
<accession>A0A081BQ86</accession>
<dbReference type="AlphaFoldDB" id="A0A081BQ86"/>
<dbReference type="HOGENOM" id="CLU_047121_0_0_0"/>
<dbReference type="PRINTS" id="PR00344">
    <property type="entry name" value="BCTRLSENSOR"/>
</dbReference>
<dbReference type="InterPro" id="IPR003594">
    <property type="entry name" value="HATPase_dom"/>
</dbReference>